<keyword evidence="3" id="KW-0812">Transmembrane</keyword>
<proteinExistence type="predicted"/>
<sequence length="502" mass="55364">MAKTETTYPISRATKKGVVGHLAVAATVLILMMAFGIIMLFNQGGLITISPDLFYSIMTVHGIGMVGMASLGGAAIMWYFLCKYVPLNPKVLMTNLVLSVIGIAMILIAAFVFKFSDAWTFLYPLPSVSAKQHGMAGAMFFLNGVLFVGVGFLIMYLEIGRKIAKQYGGLMNGLGWDMLFGKSDKHYGPPAAVVASTMVVICNSTAILAGATVIIMSIINILNPSIVFDALLAKHLTYAFGHIFANATIYMAVVGVYEILAKYADRPWKANKVFLIAWNFSTLFTLMIYTHHLLMDFAVPKWMLLIGQIFSYANGLPVMVVTAYGALMIVYRSGLRWDMASGLMFLAMFGWVGGAVPAIIDATIVVNHVMHNTKWVPGHFHIYMGLGVTIMIIAFMYYYNKVEGNRRDHSWDRISAAFYTVFFLGLTGSFLYAGKISAPRRWAVHLPEWMLSDIVGGISACFVLAATISFTLRFFANVKYTRTANTTEEMVHDTTSLMKKSS</sequence>
<feature type="transmembrane region" description="Helical" evidence="3">
    <location>
        <begin position="411"/>
        <end position="434"/>
    </location>
</feature>
<dbReference type="PROSITE" id="PS50855">
    <property type="entry name" value="COX1"/>
    <property type="match status" value="1"/>
</dbReference>
<dbReference type="InterPro" id="IPR000883">
    <property type="entry name" value="Cyt_C_Oxase_1"/>
</dbReference>
<keyword evidence="3" id="KW-0472">Membrane</keyword>
<keyword evidence="1" id="KW-0679">Respiratory chain</keyword>
<dbReference type="Gene3D" id="1.20.210.10">
    <property type="entry name" value="Cytochrome c oxidase-like, subunit I domain"/>
    <property type="match status" value="1"/>
</dbReference>
<name>A0ABS4GW96_9BACL</name>
<dbReference type="PANTHER" id="PTHR10422">
    <property type="entry name" value="CYTOCHROME C OXIDASE SUBUNIT 1"/>
    <property type="match status" value="1"/>
</dbReference>
<reference evidence="5 6" key="1">
    <citation type="submission" date="2021-03" db="EMBL/GenBank/DDBJ databases">
        <title>Genomic Encyclopedia of Type Strains, Phase IV (KMG-IV): sequencing the most valuable type-strain genomes for metagenomic binning, comparative biology and taxonomic classification.</title>
        <authorList>
            <person name="Goeker M."/>
        </authorList>
    </citation>
    <scope>NUCLEOTIDE SEQUENCE [LARGE SCALE GENOMIC DNA]</scope>
    <source>
        <strain evidence="5 6">DSM 24738</strain>
    </source>
</reference>
<gene>
    <name evidence="5" type="ORF">J2Z37_004568</name>
</gene>
<keyword evidence="1" id="KW-0813">Transport</keyword>
<feature type="domain" description="Cytochrome oxidase subunit I profile" evidence="4">
    <location>
        <begin position="1"/>
        <end position="502"/>
    </location>
</feature>
<dbReference type="Proteomes" id="UP001519343">
    <property type="component" value="Unassembled WGS sequence"/>
</dbReference>
<feature type="transmembrane region" description="Helical" evidence="3">
    <location>
        <begin position="92"/>
        <end position="113"/>
    </location>
</feature>
<dbReference type="RefSeq" id="WP_209812538.1">
    <property type="nucleotide sequence ID" value="NZ_JAGGKT010000023.1"/>
</dbReference>
<evidence type="ECO:0000256" key="2">
    <source>
        <dbReference type="ARBA" id="ARBA00022982"/>
    </source>
</evidence>
<keyword evidence="6" id="KW-1185">Reference proteome</keyword>
<feature type="transmembrane region" description="Helical" evidence="3">
    <location>
        <begin position="192"/>
        <end position="219"/>
    </location>
</feature>
<keyword evidence="3" id="KW-1133">Transmembrane helix</keyword>
<feature type="transmembrane region" description="Helical" evidence="3">
    <location>
        <begin position="309"/>
        <end position="331"/>
    </location>
</feature>
<organism evidence="5 6">
    <name type="scientific">Ammoniphilus resinae</name>
    <dbReference type="NCBI Taxonomy" id="861532"/>
    <lineage>
        <taxon>Bacteria</taxon>
        <taxon>Bacillati</taxon>
        <taxon>Bacillota</taxon>
        <taxon>Bacilli</taxon>
        <taxon>Bacillales</taxon>
        <taxon>Paenibacillaceae</taxon>
        <taxon>Aneurinibacillus group</taxon>
        <taxon>Ammoniphilus</taxon>
    </lineage>
</organism>
<feature type="transmembrane region" description="Helical" evidence="3">
    <location>
        <begin position="454"/>
        <end position="476"/>
    </location>
</feature>
<evidence type="ECO:0000256" key="3">
    <source>
        <dbReference type="SAM" id="Phobius"/>
    </source>
</evidence>
<feature type="transmembrane region" description="Helical" evidence="3">
    <location>
        <begin position="273"/>
        <end position="289"/>
    </location>
</feature>
<feature type="transmembrane region" description="Helical" evidence="3">
    <location>
        <begin position="53"/>
        <end position="80"/>
    </location>
</feature>
<evidence type="ECO:0000313" key="6">
    <source>
        <dbReference type="Proteomes" id="UP001519343"/>
    </source>
</evidence>
<feature type="transmembrane region" description="Helical" evidence="3">
    <location>
        <begin position="343"/>
        <end position="360"/>
    </location>
</feature>
<dbReference type="Pfam" id="PF00115">
    <property type="entry name" value="COX1"/>
    <property type="match status" value="1"/>
</dbReference>
<dbReference type="EMBL" id="JAGGKT010000023">
    <property type="protein sequence ID" value="MBP1934548.1"/>
    <property type="molecule type" value="Genomic_DNA"/>
</dbReference>
<accession>A0ABS4GW96</accession>
<dbReference type="InterPro" id="IPR023616">
    <property type="entry name" value="Cyt_c_oxase-like_su1_dom"/>
</dbReference>
<dbReference type="InterPro" id="IPR036927">
    <property type="entry name" value="Cyt_c_oxase-like_su1_sf"/>
</dbReference>
<protein>
    <submittedName>
        <fullName evidence="5">Cytochrome c oxidase subunit 1</fullName>
    </submittedName>
</protein>
<feature type="transmembrane region" description="Helical" evidence="3">
    <location>
        <begin position="239"/>
        <end position="261"/>
    </location>
</feature>
<feature type="transmembrane region" description="Helical" evidence="3">
    <location>
        <begin position="21"/>
        <end position="41"/>
    </location>
</feature>
<keyword evidence="2" id="KW-0249">Electron transport</keyword>
<dbReference type="SUPFAM" id="SSF81442">
    <property type="entry name" value="Cytochrome c oxidase subunit I-like"/>
    <property type="match status" value="1"/>
</dbReference>
<evidence type="ECO:0000259" key="4">
    <source>
        <dbReference type="PROSITE" id="PS50855"/>
    </source>
</evidence>
<feature type="transmembrane region" description="Helical" evidence="3">
    <location>
        <begin position="380"/>
        <end position="399"/>
    </location>
</feature>
<comment type="caution">
    <text evidence="5">The sequence shown here is derived from an EMBL/GenBank/DDBJ whole genome shotgun (WGS) entry which is preliminary data.</text>
</comment>
<feature type="transmembrane region" description="Helical" evidence="3">
    <location>
        <begin position="133"/>
        <end position="157"/>
    </location>
</feature>
<evidence type="ECO:0000313" key="5">
    <source>
        <dbReference type="EMBL" id="MBP1934548.1"/>
    </source>
</evidence>
<evidence type="ECO:0000256" key="1">
    <source>
        <dbReference type="ARBA" id="ARBA00022660"/>
    </source>
</evidence>